<feature type="non-terminal residue" evidence="2">
    <location>
        <position position="104"/>
    </location>
</feature>
<protein>
    <submittedName>
        <fullName evidence="2">Uncharacterized protein</fullName>
    </submittedName>
</protein>
<proteinExistence type="predicted"/>
<feature type="region of interest" description="Disordered" evidence="1">
    <location>
        <begin position="35"/>
        <end position="60"/>
    </location>
</feature>
<gene>
    <name evidence="2" type="ORF">QYT958_LOCUS41976</name>
</gene>
<dbReference type="AlphaFoldDB" id="A0A822CPY6"/>
<accession>A0A822CPY6</accession>
<feature type="non-terminal residue" evidence="2">
    <location>
        <position position="1"/>
    </location>
</feature>
<feature type="compositionally biased region" description="Polar residues" evidence="1">
    <location>
        <begin position="73"/>
        <end position="92"/>
    </location>
</feature>
<feature type="region of interest" description="Disordered" evidence="1">
    <location>
        <begin position="73"/>
        <end position="104"/>
    </location>
</feature>
<evidence type="ECO:0000256" key="1">
    <source>
        <dbReference type="SAM" id="MobiDB-lite"/>
    </source>
</evidence>
<dbReference type="Proteomes" id="UP000663848">
    <property type="component" value="Unassembled WGS sequence"/>
</dbReference>
<name>A0A822CPY6_9BILA</name>
<dbReference type="EMBL" id="CAJOBR010050665">
    <property type="protein sequence ID" value="CAF5049915.1"/>
    <property type="molecule type" value="Genomic_DNA"/>
</dbReference>
<reference evidence="2" key="1">
    <citation type="submission" date="2021-02" db="EMBL/GenBank/DDBJ databases">
        <authorList>
            <person name="Nowell W R."/>
        </authorList>
    </citation>
    <scope>NUCLEOTIDE SEQUENCE</scope>
</reference>
<comment type="caution">
    <text evidence="2">The sequence shown here is derived from an EMBL/GenBank/DDBJ whole genome shotgun (WGS) entry which is preliminary data.</text>
</comment>
<sequence length="104" mass="11230">KKQRPKMLKKDIEATTLLTHEFDDTPLTITEIQAASTTTTTTTATTQDDESFLSSTTSQSISAITDSVISSSLSAHKQTPTNEQKSLQSDEPLSSIEEPPTSSI</sequence>
<evidence type="ECO:0000313" key="3">
    <source>
        <dbReference type="Proteomes" id="UP000663848"/>
    </source>
</evidence>
<organism evidence="2 3">
    <name type="scientific">Rotaria socialis</name>
    <dbReference type="NCBI Taxonomy" id="392032"/>
    <lineage>
        <taxon>Eukaryota</taxon>
        <taxon>Metazoa</taxon>
        <taxon>Spiralia</taxon>
        <taxon>Gnathifera</taxon>
        <taxon>Rotifera</taxon>
        <taxon>Eurotatoria</taxon>
        <taxon>Bdelloidea</taxon>
        <taxon>Philodinida</taxon>
        <taxon>Philodinidae</taxon>
        <taxon>Rotaria</taxon>
    </lineage>
</organism>
<evidence type="ECO:0000313" key="2">
    <source>
        <dbReference type="EMBL" id="CAF5049915.1"/>
    </source>
</evidence>